<dbReference type="EMBL" id="OX459957">
    <property type="protein sequence ID" value="CAI9163265.1"/>
    <property type="molecule type" value="Genomic_DNA"/>
</dbReference>
<gene>
    <name evidence="1" type="ORF">MRATA1EN1_LOCUS12227</name>
</gene>
<organism evidence="1 2">
    <name type="scientific">Rangifer tarandus platyrhynchus</name>
    <name type="common">Svalbard reindeer</name>
    <dbReference type="NCBI Taxonomy" id="3082113"/>
    <lineage>
        <taxon>Eukaryota</taxon>
        <taxon>Metazoa</taxon>
        <taxon>Chordata</taxon>
        <taxon>Craniata</taxon>
        <taxon>Vertebrata</taxon>
        <taxon>Euteleostomi</taxon>
        <taxon>Mammalia</taxon>
        <taxon>Eutheria</taxon>
        <taxon>Laurasiatheria</taxon>
        <taxon>Artiodactyla</taxon>
        <taxon>Ruminantia</taxon>
        <taxon>Pecora</taxon>
        <taxon>Cervidae</taxon>
        <taxon>Odocoileinae</taxon>
        <taxon>Rangifer</taxon>
    </lineage>
</organism>
<evidence type="ECO:0000313" key="1">
    <source>
        <dbReference type="EMBL" id="CAI9163265.1"/>
    </source>
</evidence>
<protein>
    <submittedName>
        <fullName evidence="1">Uncharacterized protein</fullName>
    </submittedName>
</protein>
<name>A0ABN8YQA6_RANTA</name>
<evidence type="ECO:0000313" key="2">
    <source>
        <dbReference type="Proteomes" id="UP001176941"/>
    </source>
</evidence>
<accession>A0ABN8YQA6</accession>
<sequence length="230" mass="24497">MVTGLRVDKKGGRVENAAGGHYCSSGPSVTLRLLSLGGASEELRGDKPREARAALGGAWLVWSEGGARRAGERQGTRKMLKMALGSGGTEGREETVAAMTAASGCARPAPGPSPHPPSPFWIIPMPVKTGSPEASFFVFVLFEKSAQRMLRMRDGQIVREGVGMGEGEWRILLAGSASPNLTFDPSLWDLMPGQSVLQRQTYLSLPTTSFAVSALFSIPHRTLAGFLQTQ</sequence>
<reference evidence="1" key="1">
    <citation type="submission" date="2023-04" db="EMBL/GenBank/DDBJ databases">
        <authorList>
            <consortium name="ELIXIR-Norway"/>
        </authorList>
    </citation>
    <scope>NUCLEOTIDE SEQUENCE [LARGE SCALE GENOMIC DNA]</scope>
</reference>
<keyword evidence="2" id="KW-1185">Reference proteome</keyword>
<proteinExistence type="predicted"/>
<dbReference type="Proteomes" id="UP001176941">
    <property type="component" value="Chromosome 21"/>
</dbReference>